<comment type="cofactor">
    <cofactor evidence="1">
        <name>FMN</name>
        <dbReference type="ChEBI" id="CHEBI:58210"/>
    </cofactor>
</comment>
<dbReference type="EMBL" id="AP012338">
    <property type="protein sequence ID" value="BAM05257.1"/>
    <property type="molecule type" value="Genomic_DNA"/>
</dbReference>
<keyword evidence="4" id="KW-1185">Reference proteome</keyword>
<dbReference type="OrthoDB" id="9801479at2"/>
<dbReference type="RefSeq" id="WP_014438461.1">
    <property type="nucleotide sequence ID" value="NC_017080.1"/>
</dbReference>
<dbReference type="SUPFAM" id="SSF52218">
    <property type="entry name" value="Flavoproteins"/>
    <property type="match status" value="1"/>
</dbReference>
<evidence type="ECO:0000259" key="2">
    <source>
        <dbReference type="PROSITE" id="PS50902"/>
    </source>
</evidence>
<reference evidence="3 4" key="1">
    <citation type="submission" date="2012-02" db="EMBL/GenBank/DDBJ databases">
        <title>Complete genome sequence of Phycisphaera mikurensis NBRC 102666.</title>
        <authorList>
            <person name="Ankai A."/>
            <person name="Hosoyama A."/>
            <person name="Terui Y."/>
            <person name="Sekine M."/>
            <person name="Fukai R."/>
            <person name="Kato Y."/>
            <person name="Nakamura S."/>
            <person name="Yamada-Narita S."/>
            <person name="Kawakoshi A."/>
            <person name="Fukunaga Y."/>
            <person name="Yamazaki S."/>
            <person name="Fujita N."/>
        </authorList>
    </citation>
    <scope>NUCLEOTIDE SEQUENCE [LARGE SCALE GENOMIC DNA]</scope>
    <source>
        <strain evidence="4">NBRC 102666 / KCTC 22515 / FYK2301M01</strain>
    </source>
</reference>
<dbReference type="AlphaFoldDB" id="I0IJ19"/>
<dbReference type="PANTHER" id="PTHR30546">
    <property type="entry name" value="FLAVODOXIN-RELATED PROTEIN WRBA-RELATED"/>
    <property type="match status" value="1"/>
</dbReference>
<dbReference type="InterPro" id="IPR008254">
    <property type="entry name" value="Flavodoxin/NO_synth"/>
</dbReference>
<dbReference type="Gene3D" id="3.40.50.360">
    <property type="match status" value="1"/>
</dbReference>
<dbReference type="InterPro" id="IPR001226">
    <property type="entry name" value="Flavodoxin_CS"/>
</dbReference>
<dbReference type="PANTHER" id="PTHR30546:SF23">
    <property type="entry name" value="FLAVOPROTEIN-LIKE PROTEIN YCP4-RELATED"/>
    <property type="match status" value="1"/>
</dbReference>
<dbReference type="GO" id="GO:0010181">
    <property type="term" value="F:FMN binding"/>
    <property type="evidence" value="ECO:0007669"/>
    <property type="project" value="InterPro"/>
</dbReference>
<organism evidence="3 4">
    <name type="scientific">Phycisphaera mikurensis (strain NBRC 102666 / KCTC 22515 / FYK2301M01)</name>
    <dbReference type="NCBI Taxonomy" id="1142394"/>
    <lineage>
        <taxon>Bacteria</taxon>
        <taxon>Pseudomonadati</taxon>
        <taxon>Planctomycetota</taxon>
        <taxon>Phycisphaerae</taxon>
        <taxon>Phycisphaerales</taxon>
        <taxon>Phycisphaeraceae</taxon>
        <taxon>Phycisphaera</taxon>
    </lineage>
</organism>
<accession>I0IJ19</accession>
<proteinExistence type="predicted"/>
<evidence type="ECO:0000256" key="1">
    <source>
        <dbReference type="ARBA" id="ARBA00001917"/>
    </source>
</evidence>
<dbReference type="InterPro" id="IPR029039">
    <property type="entry name" value="Flavoprotein-like_sf"/>
</dbReference>
<dbReference type="PROSITE" id="PS00201">
    <property type="entry name" value="FLAVODOXIN"/>
    <property type="match status" value="1"/>
</dbReference>
<sequence>MPTVQLVYFSASGHTHLMAEALAEGVRQAGGTAELYRVQGSDIAEGRWRDPGGIVEKLRAADAIVLGSPTYMGTVAAQLKAVIDGLGGEWFKLSFKDKIAGGFTHSSSPSGDKVSTLQYMSLHASQHMMVWVGNGTMPARYTGEEHEKNFLGGFLGVMAQQNPEEGKDAEASITDGVRQDCVAYGERICRTCARRAMS</sequence>
<dbReference type="InterPro" id="IPR005025">
    <property type="entry name" value="FMN_Rdtase-like_dom"/>
</dbReference>
<dbReference type="eggNOG" id="COG0655">
    <property type="taxonomic scope" value="Bacteria"/>
</dbReference>
<evidence type="ECO:0000313" key="4">
    <source>
        <dbReference type="Proteomes" id="UP000007881"/>
    </source>
</evidence>
<dbReference type="Pfam" id="PF03358">
    <property type="entry name" value="FMN_red"/>
    <property type="match status" value="1"/>
</dbReference>
<gene>
    <name evidence="3" type="ordered locus">PSMK_30980</name>
</gene>
<evidence type="ECO:0000313" key="3">
    <source>
        <dbReference type="EMBL" id="BAM05257.1"/>
    </source>
</evidence>
<dbReference type="Proteomes" id="UP000007881">
    <property type="component" value="Chromosome"/>
</dbReference>
<dbReference type="PROSITE" id="PS50902">
    <property type="entry name" value="FLAVODOXIN_LIKE"/>
    <property type="match status" value="1"/>
</dbReference>
<dbReference type="KEGG" id="phm:PSMK_30980"/>
<protein>
    <submittedName>
        <fullName evidence="3">Putative flavoprotein</fullName>
    </submittedName>
</protein>
<dbReference type="GO" id="GO:0009055">
    <property type="term" value="F:electron transfer activity"/>
    <property type="evidence" value="ECO:0007669"/>
    <property type="project" value="InterPro"/>
</dbReference>
<dbReference type="GO" id="GO:0003955">
    <property type="term" value="F:NAD(P)H dehydrogenase (quinone) activity"/>
    <property type="evidence" value="ECO:0007669"/>
    <property type="project" value="TreeGrafter"/>
</dbReference>
<feature type="domain" description="Flavodoxin-like" evidence="2">
    <location>
        <begin position="4"/>
        <end position="159"/>
    </location>
</feature>
<name>I0IJ19_PHYMF</name>
<dbReference type="HOGENOM" id="CLU_051402_2_1_0"/>
<dbReference type="STRING" id="1142394.PSMK_30980"/>
<dbReference type="GO" id="GO:0016020">
    <property type="term" value="C:membrane"/>
    <property type="evidence" value="ECO:0007669"/>
    <property type="project" value="TreeGrafter"/>
</dbReference>